<feature type="transmembrane region" description="Helical" evidence="11">
    <location>
        <begin position="216"/>
        <end position="237"/>
    </location>
</feature>
<dbReference type="PANTHER" id="PTHR47549">
    <property type="entry name" value="GOLGI APPARATUS MEMBRANE PROTEIN TVP38-RELATED"/>
    <property type="match status" value="1"/>
</dbReference>
<dbReference type="HOGENOM" id="CLU_036940_0_0_1"/>
<name>A0A0C3GHA4_PILCF</name>
<evidence type="ECO:0000256" key="9">
    <source>
        <dbReference type="ARBA" id="ARBA00023136"/>
    </source>
</evidence>
<dbReference type="GO" id="GO:0000139">
    <property type="term" value="C:Golgi membrane"/>
    <property type="evidence" value="ECO:0007669"/>
    <property type="project" value="UniProtKB-SubCell"/>
</dbReference>
<evidence type="ECO:0000256" key="7">
    <source>
        <dbReference type="ARBA" id="ARBA00022989"/>
    </source>
</evidence>
<dbReference type="InterPro" id="IPR051076">
    <property type="entry name" value="Golgi_membrane_TVP38/TMEM64"/>
</dbReference>
<dbReference type="InParanoid" id="A0A0C3GHA4"/>
<feature type="region of interest" description="Disordered" evidence="10">
    <location>
        <begin position="1"/>
        <end position="94"/>
    </location>
</feature>
<reference evidence="13 14" key="1">
    <citation type="submission" date="2014-04" db="EMBL/GenBank/DDBJ databases">
        <authorList>
            <consortium name="DOE Joint Genome Institute"/>
            <person name="Kuo A."/>
            <person name="Tarkka M."/>
            <person name="Buscot F."/>
            <person name="Kohler A."/>
            <person name="Nagy L.G."/>
            <person name="Floudas D."/>
            <person name="Copeland A."/>
            <person name="Barry K.W."/>
            <person name="Cichocki N."/>
            <person name="Veneault-Fourrey C."/>
            <person name="LaButti K."/>
            <person name="Lindquist E.A."/>
            <person name="Lipzen A."/>
            <person name="Lundell T."/>
            <person name="Morin E."/>
            <person name="Murat C."/>
            <person name="Sun H."/>
            <person name="Tunlid A."/>
            <person name="Henrissat B."/>
            <person name="Grigoriev I.V."/>
            <person name="Hibbett D.S."/>
            <person name="Martin F."/>
            <person name="Nordberg H.P."/>
            <person name="Cantor M.N."/>
            <person name="Hua S.X."/>
        </authorList>
    </citation>
    <scope>NUCLEOTIDE SEQUENCE [LARGE SCALE GENOMIC DNA]</scope>
    <source>
        <strain evidence="13 14">F 1598</strain>
    </source>
</reference>
<keyword evidence="8" id="KW-0333">Golgi apparatus</keyword>
<keyword evidence="6 11" id="KW-0812">Transmembrane</keyword>
<keyword evidence="14" id="KW-1185">Reference proteome</keyword>
<evidence type="ECO:0000256" key="6">
    <source>
        <dbReference type="ARBA" id="ARBA00022692"/>
    </source>
</evidence>
<evidence type="ECO:0000256" key="5">
    <source>
        <dbReference type="ARBA" id="ARBA00020673"/>
    </source>
</evidence>
<dbReference type="GO" id="GO:0016192">
    <property type="term" value="P:vesicle-mediated transport"/>
    <property type="evidence" value="ECO:0007669"/>
    <property type="project" value="TreeGrafter"/>
</dbReference>
<feature type="region of interest" description="Disordered" evidence="10">
    <location>
        <begin position="410"/>
        <end position="432"/>
    </location>
</feature>
<evidence type="ECO:0000313" key="13">
    <source>
        <dbReference type="EMBL" id="KIM91034.1"/>
    </source>
</evidence>
<organism evidence="13 14">
    <name type="scientific">Piloderma croceum (strain F 1598)</name>
    <dbReference type="NCBI Taxonomy" id="765440"/>
    <lineage>
        <taxon>Eukaryota</taxon>
        <taxon>Fungi</taxon>
        <taxon>Dikarya</taxon>
        <taxon>Basidiomycota</taxon>
        <taxon>Agaricomycotina</taxon>
        <taxon>Agaricomycetes</taxon>
        <taxon>Agaricomycetidae</taxon>
        <taxon>Atheliales</taxon>
        <taxon>Atheliaceae</taxon>
        <taxon>Piloderma</taxon>
    </lineage>
</organism>
<keyword evidence="7 11" id="KW-1133">Transmembrane helix</keyword>
<feature type="transmembrane region" description="Helical" evidence="11">
    <location>
        <begin position="178"/>
        <end position="204"/>
    </location>
</feature>
<dbReference type="EMBL" id="KN832972">
    <property type="protein sequence ID" value="KIM91034.1"/>
    <property type="molecule type" value="Genomic_DNA"/>
</dbReference>
<feature type="transmembrane region" description="Helical" evidence="11">
    <location>
        <begin position="137"/>
        <end position="157"/>
    </location>
</feature>
<evidence type="ECO:0000256" key="10">
    <source>
        <dbReference type="SAM" id="MobiDB-lite"/>
    </source>
</evidence>
<proteinExistence type="inferred from homology"/>
<dbReference type="AlphaFoldDB" id="A0A0C3GHA4"/>
<dbReference type="PANTHER" id="PTHR47549:SF3">
    <property type="entry name" value="GOLGI APPARATUS MEMBRANE PROTEIN TVP38"/>
    <property type="match status" value="1"/>
</dbReference>
<keyword evidence="9 11" id="KW-0472">Membrane</keyword>
<evidence type="ECO:0000256" key="4">
    <source>
        <dbReference type="ARBA" id="ARBA00013533"/>
    </source>
</evidence>
<accession>A0A0C3GHA4</accession>
<evidence type="ECO:0000259" key="12">
    <source>
        <dbReference type="Pfam" id="PF09335"/>
    </source>
</evidence>
<feature type="compositionally biased region" description="Low complexity" evidence="10">
    <location>
        <begin position="11"/>
        <end position="29"/>
    </location>
</feature>
<feature type="compositionally biased region" description="Low complexity" evidence="10">
    <location>
        <begin position="81"/>
        <end position="94"/>
    </location>
</feature>
<feature type="compositionally biased region" description="Pro residues" evidence="10">
    <location>
        <begin position="1"/>
        <end position="10"/>
    </location>
</feature>
<reference evidence="14" key="2">
    <citation type="submission" date="2015-01" db="EMBL/GenBank/DDBJ databases">
        <title>Evolutionary Origins and Diversification of the Mycorrhizal Mutualists.</title>
        <authorList>
            <consortium name="DOE Joint Genome Institute"/>
            <consortium name="Mycorrhizal Genomics Consortium"/>
            <person name="Kohler A."/>
            <person name="Kuo A."/>
            <person name="Nagy L.G."/>
            <person name="Floudas D."/>
            <person name="Copeland A."/>
            <person name="Barry K.W."/>
            <person name="Cichocki N."/>
            <person name="Veneault-Fourrey C."/>
            <person name="LaButti K."/>
            <person name="Lindquist E.A."/>
            <person name="Lipzen A."/>
            <person name="Lundell T."/>
            <person name="Morin E."/>
            <person name="Murat C."/>
            <person name="Riley R."/>
            <person name="Ohm R."/>
            <person name="Sun H."/>
            <person name="Tunlid A."/>
            <person name="Henrissat B."/>
            <person name="Grigoriev I.V."/>
            <person name="Hibbett D.S."/>
            <person name="Martin F."/>
        </authorList>
    </citation>
    <scope>NUCLEOTIDE SEQUENCE [LARGE SCALE GENOMIC DNA]</scope>
    <source>
        <strain evidence="14">F 1598</strain>
    </source>
</reference>
<evidence type="ECO:0000313" key="14">
    <source>
        <dbReference type="Proteomes" id="UP000054166"/>
    </source>
</evidence>
<protein>
    <recommendedName>
        <fullName evidence="4">Golgi apparatus membrane protein TVP38</fullName>
    </recommendedName>
    <alternativeName>
        <fullName evidence="5">Golgi apparatus membrane protein tvp38</fullName>
    </alternativeName>
</protein>
<sequence>MASYNRPPPSLGLISSSSPARPVSTSPSPTHRHSQSPFRYVKESQTMSEKPTPDDTPLSVISDEKQHFRHPPRVGPSRHYSPSPSSLPVGGSDSQGLLSPIPRYPSPFSRSSPPLLIPSQLYTRPRALRISNLVKPWIPLILYGITSLGFLVAIAFWKTEVFQGLDELSHWLRIDEQFGYAVLFALIFLTTFPPLPLYSTLIILSGYTFGPWTGAIISYCAALSGALTVFILSRTFLRNFISRWLSCTITIKRVVRAIEKRPKLLFLIRLAPYPYNVMNCLLAASTTLTLKTYTVCTALSLFKVIIHTSLGASIHSFSDYHVENPDRPGDATELVPEDEDEDSANTVARMWTIIGITLCVAIFVYLSYVARKAVDEELDDESAEDEETLAFLPSQRTLGGDSETSIGIPNRSMAESPFSSHGAPSRQPVHLGGHENCAMLDVTRGRGGERHFAF</sequence>
<feature type="transmembrane region" description="Helical" evidence="11">
    <location>
        <begin position="350"/>
        <end position="368"/>
    </location>
</feature>
<dbReference type="Pfam" id="PF09335">
    <property type="entry name" value="VTT_dom"/>
    <property type="match status" value="1"/>
</dbReference>
<dbReference type="Proteomes" id="UP000054166">
    <property type="component" value="Unassembled WGS sequence"/>
</dbReference>
<comment type="subcellular location">
    <subcellularLocation>
        <location evidence="2">Golgi apparatus membrane</location>
        <topology evidence="2">Multi-pass membrane protein</topology>
    </subcellularLocation>
</comment>
<dbReference type="OrthoDB" id="166803at2759"/>
<comment type="function">
    <text evidence="1">Golgi membrane protein involved in vesicular trafficking and spindle migration.</text>
</comment>
<dbReference type="InterPro" id="IPR032816">
    <property type="entry name" value="VTT_dom"/>
</dbReference>
<evidence type="ECO:0000256" key="1">
    <source>
        <dbReference type="ARBA" id="ARBA00002978"/>
    </source>
</evidence>
<dbReference type="GO" id="GO:0000022">
    <property type="term" value="P:mitotic spindle elongation"/>
    <property type="evidence" value="ECO:0007669"/>
    <property type="project" value="TreeGrafter"/>
</dbReference>
<gene>
    <name evidence="13" type="ORF">PILCRDRAFT_811550</name>
</gene>
<evidence type="ECO:0000256" key="11">
    <source>
        <dbReference type="SAM" id="Phobius"/>
    </source>
</evidence>
<comment type="similarity">
    <text evidence="3">Belongs to the TVP38/TMEM64 family.</text>
</comment>
<evidence type="ECO:0000256" key="2">
    <source>
        <dbReference type="ARBA" id="ARBA00004653"/>
    </source>
</evidence>
<feature type="domain" description="VTT" evidence="12">
    <location>
        <begin position="198"/>
        <end position="312"/>
    </location>
</feature>
<evidence type="ECO:0000256" key="3">
    <source>
        <dbReference type="ARBA" id="ARBA00008640"/>
    </source>
</evidence>
<dbReference type="STRING" id="765440.A0A0C3GHA4"/>
<evidence type="ECO:0000256" key="8">
    <source>
        <dbReference type="ARBA" id="ARBA00023034"/>
    </source>
</evidence>